<dbReference type="GO" id="GO:0016746">
    <property type="term" value="F:acyltransferase activity"/>
    <property type="evidence" value="ECO:0007669"/>
    <property type="project" value="UniProtKB-KW"/>
</dbReference>
<proteinExistence type="predicted"/>
<name>A0A5B3GTH3_9BACT</name>
<evidence type="ECO:0000313" key="2">
    <source>
        <dbReference type="Proteomes" id="UP000322658"/>
    </source>
</evidence>
<dbReference type="Pfam" id="PF00132">
    <property type="entry name" value="Hexapep"/>
    <property type="match status" value="1"/>
</dbReference>
<dbReference type="RefSeq" id="WP_118406197.1">
    <property type="nucleotide sequence ID" value="NZ_DBFCAA010000010.1"/>
</dbReference>
<organism evidence="1 2">
    <name type="scientific">Alistipes shahii</name>
    <dbReference type="NCBI Taxonomy" id="328814"/>
    <lineage>
        <taxon>Bacteria</taxon>
        <taxon>Pseudomonadati</taxon>
        <taxon>Bacteroidota</taxon>
        <taxon>Bacteroidia</taxon>
        <taxon>Bacteroidales</taxon>
        <taxon>Rikenellaceae</taxon>
        <taxon>Alistipes</taxon>
    </lineage>
</organism>
<gene>
    <name evidence="1" type="ORF">F2Y07_03685</name>
</gene>
<accession>A0A5B3GTH3</accession>
<evidence type="ECO:0000313" key="1">
    <source>
        <dbReference type="EMBL" id="KAA2376903.1"/>
    </source>
</evidence>
<reference evidence="1 2" key="1">
    <citation type="journal article" date="2019" name="Nat. Med.">
        <title>A library of human gut bacterial isolates paired with longitudinal multiomics data enables mechanistic microbiome research.</title>
        <authorList>
            <person name="Poyet M."/>
            <person name="Groussin M."/>
            <person name="Gibbons S.M."/>
            <person name="Avila-Pacheco J."/>
            <person name="Jiang X."/>
            <person name="Kearney S.M."/>
            <person name="Perrotta A.R."/>
            <person name="Berdy B."/>
            <person name="Zhao S."/>
            <person name="Lieberman T.D."/>
            <person name="Swanson P.K."/>
            <person name="Smith M."/>
            <person name="Roesemann S."/>
            <person name="Alexander J.E."/>
            <person name="Rich S.A."/>
            <person name="Livny J."/>
            <person name="Vlamakis H."/>
            <person name="Clish C."/>
            <person name="Bullock K."/>
            <person name="Deik A."/>
            <person name="Scott J."/>
            <person name="Pierce K.A."/>
            <person name="Xavier R.J."/>
            <person name="Alm E.J."/>
        </authorList>
    </citation>
    <scope>NUCLEOTIDE SEQUENCE [LARGE SCALE GENOMIC DNA]</scope>
    <source>
        <strain evidence="1 2">BIOML-A1</strain>
    </source>
</reference>
<dbReference type="Gene3D" id="2.160.10.10">
    <property type="entry name" value="Hexapeptide repeat proteins"/>
    <property type="match status" value="1"/>
</dbReference>
<dbReference type="InterPro" id="IPR001451">
    <property type="entry name" value="Hexapep"/>
</dbReference>
<dbReference type="PANTHER" id="PTHR23416:SF78">
    <property type="entry name" value="LIPOPOLYSACCHARIDE BIOSYNTHESIS O-ACETYL TRANSFERASE WBBJ-RELATED"/>
    <property type="match status" value="1"/>
</dbReference>
<dbReference type="InterPro" id="IPR051159">
    <property type="entry name" value="Hexapeptide_acetyltransf"/>
</dbReference>
<protein>
    <submittedName>
        <fullName evidence="1">Acyltransferase</fullName>
    </submittedName>
</protein>
<dbReference type="EMBL" id="VVXJ01000006">
    <property type="protein sequence ID" value="KAA2376903.1"/>
    <property type="molecule type" value="Genomic_DNA"/>
</dbReference>
<dbReference type="PANTHER" id="PTHR23416">
    <property type="entry name" value="SIALIC ACID SYNTHASE-RELATED"/>
    <property type="match status" value="1"/>
</dbReference>
<comment type="caution">
    <text evidence="1">The sequence shown here is derived from an EMBL/GenBank/DDBJ whole genome shotgun (WGS) entry which is preliminary data.</text>
</comment>
<keyword evidence="1" id="KW-0012">Acyltransferase</keyword>
<sequence>MNSIKKVIKVLIPFYSSFVKSASSGVHNQSYWNYIRFRLIGSCGRGGGYYPVHPTCTIANARKVYVGCNASIARPGCYIQGAGTVHFGDYVQLAPNVGILSANHDLYDQRKYNAAPIVIGDYSWIGMNSIVTAGVVLGPRTIVAAGAVVTKSFPDGFCILAGVPAKVVKYLDKECFQPWHLENEYYGYIPKEKFESVRTKYLDI</sequence>
<keyword evidence="1" id="KW-0808">Transferase</keyword>
<dbReference type="CDD" id="cd04647">
    <property type="entry name" value="LbH_MAT_like"/>
    <property type="match status" value="1"/>
</dbReference>
<dbReference type="AlphaFoldDB" id="A0A5B3GTH3"/>
<dbReference type="InterPro" id="IPR011004">
    <property type="entry name" value="Trimer_LpxA-like_sf"/>
</dbReference>
<dbReference type="Proteomes" id="UP000322658">
    <property type="component" value="Unassembled WGS sequence"/>
</dbReference>
<dbReference type="SUPFAM" id="SSF51161">
    <property type="entry name" value="Trimeric LpxA-like enzymes"/>
    <property type="match status" value="1"/>
</dbReference>